<organism evidence="2 3">
    <name type="scientific">Sphaeroforma arctica JP610</name>
    <dbReference type="NCBI Taxonomy" id="667725"/>
    <lineage>
        <taxon>Eukaryota</taxon>
        <taxon>Ichthyosporea</taxon>
        <taxon>Ichthyophonida</taxon>
        <taxon>Sphaeroforma</taxon>
    </lineage>
</organism>
<keyword evidence="3" id="KW-1185">Reference proteome</keyword>
<dbReference type="EMBL" id="KQ251478">
    <property type="protein sequence ID" value="KNC70321.1"/>
    <property type="molecule type" value="Genomic_DNA"/>
</dbReference>
<dbReference type="AlphaFoldDB" id="A0A0L0F0Z2"/>
<feature type="non-terminal residue" evidence="2">
    <location>
        <position position="53"/>
    </location>
</feature>
<dbReference type="Proteomes" id="UP000054560">
    <property type="component" value="Unassembled WGS sequence"/>
</dbReference>
<dbReference type="InterPro" id="IPR042089">
    <property type="entry name" value="Peptidase_M13_dom_2"/>
</dbReference>
<evidence type="ECO:0000313" key="3">
    <source>
        <dbReference type="Proteomes" id="UP000054560"/>
    </source>
</evidence>
<name>A0A0L0F0Z2_9EUKA</name>
<dbReference type="InterPro" id="IPR008753">
    <property type="entry name" value="Peptidase_M13_N"/>
</dbReference>
<feature type="non-terminal residue" evidence="2">
    <location>
        <position position="1"/>
    </location>
</feature>
<protein>
    <recommendedName>
        <fullName evidence="1">Peptidase M13 N-terminal domain-containing protein</fullName>
    </recommendedName>
</protein>
<dbReference type="Gene3D" id="3.40.390.10">
    <property type="entry name" value="Collagenase (Catalytic Domain)"/>
    <property type="match status" value="1"/>
</dbReference>
<gene>
    <name evidence="2" type="ORF">SARC_17155</name>
</gene>
<feature type="domain" description="Peptidase M13 N-terminal" evidence="1">
    <location>
        <begin position="1"/>
        <end position="44"/>
    </location>
</feature>
<evidence type="ECO:0000313" key="2">
    <source>
        <dbReference type="EMBL" id="KNC70321.1"/>
    </source>
</evidence>
<proteinExistence type="predicted"/>
<dbReference type="Pfam" id="PF05649">
    <property type="entry name" value="Peptidase_M13_N"/>
    <property type="match status" value="1"/>
</dbReference>
<dbReference type="GO" id="GO:0008237">
    <property type="term" value="F:metallopeptidase activity"/>
    <property type="evidence" value="ECO:0007669"/>
    <property type="project" value="InterPro"/>
</dbReference>
<dbReference type="GeneID" id="25917659"/>
<dbReference type="Gene3D" id="1.10.1380.10">
    <property type="entry name" value="Neutral endopeptidase , domain2"/>
    <property type="match status" value="1"/>
</dbReference>
<dbReference type="InterPro" id="IPR024079">
    <property type="entry name" value="MetalloPept_cat_dom_sf"/>
</dbReference>
<evidence type="ECO:0000259" key="1">
    <source>
        <dbReference type="Pfam" id="PF05649"/>
    </source>
</evidence>
<sequence length="53" mass="5896">QYCNGNWQEEIPSDRSSWGTFVAIREDTQAKVRKLVDEVAGQNDLDPSSVAGK</sequence>
<dbReference type="GO" id="GO:0006508">
    <property type="term" value="P:proteolysis"/>
    <property type="evidence" value="ECO:0007669"/>
    <property type="project" value="InterPro"/>
</dbReference>
<reference evidence="2 3" key="1">
    <citation type="submission" date="2011-02" db="EMBL/GenBank/DDBJ databases">
        <title>The Genome Sequence of Sphaeroforma arctica JP610.</title>
        <authorList>
            <consortium name="The Broad Institute Genome Sequencing Platform"/>
            <person name="Russ C."/>
            <person name="Cuomo C."/>
            <person name="Young S.K."/>
            <person name="Zeng Q."/>
            <person name="Gargeya S."/>
            <person name="Alvarado L."/>
            <person name="Berlin A."/>
            <person name="Chapman S.B."/>
            <person name="Chen Z."/>
            <person name="Freedman E."/>
            <person name="Gellesch M."/>
            <person name="Goldberg J."/>
            <person name="Griggs A."/>
            <person name="Gujja S."/>
            <person name="Heilman E."/>
            <person name="Heiman D."/>
            <person name="Howarth C."/>
            <person name="Mehta T."/>
            <person name="Neiman D."/>
            <person name="Pearson M."/>
            <person name="Roberts A."/>
            <person name="Saif S."/>
            <person name="Shea T."/>
            <person name="Shenoy N."/>
            <person name="Sisk P."/>
            <person name="Stolte C."/>
            <person name="Sykes S."/>
            <person name="White J."/>
            <person name="Yandava C."/>
            <person name="Burger G."/>
            <person name="Gray M.W."/>
            <person name="Holland P.W.H."/>
            <person name="King N."/>
            <person name="Lang F.B.F."/>
            <person name="Roger A.J."/>
            <person name="Ruiz-Trillo I."/>
            <person name="Haas B."/>
            <person name="Nusbaum C."/>
            <person name="Birren B."/>
        </authorList>
    </citation>
    <scope>NUCLEOTIDE SEQUENCE [LARGE SCALE GENOMIC DNA]</scope>
    <source>
        <strain evidence="2 3">JP610</strain>
    </source>
</reference>
<accession>A0A0L0F0Z2</accession>
<dbReference type="RefSeq" id="XP_014144223.1">
    <property type="nucleotide sequence ID" value="XM_014288748.1"/>
</dbReference>